<evidence type="ECO:0000313" key="1">
    <source>
        <dbReference type="EMBL" id="TKK86247.1"/>
    </source>
</evidence>
<dbReference type="EMBL" id="SZQA01000022">
    <property type="protein sequence ID" value="TKK86247.1"/>
    <property type="molecule type" value="Genomic_DNA"/>
</dbReference>
<dbReference type="InterPro" id="IPR009959">
    <property type="entry name" value="Cyclase_SnoaL-like"/>
</dbReference>
<dbReference type="SUPFAM" id="SSF54427">
    <property type="entry name" value="NTF2-like"/>
    <property type="match status" value="1"/>
</dbReference>
<dbReference type="GO" id="GO:0030638">
    <property type="term" value="P:polyketide metabolic process"/>
    <property type="evidence" value="ECO:0007669"/>
    <property type="project" value="InterPro"/>
</dbReference>
<name>A0A4U3MEF9_9ACTN</name>
<evidence type="ECO:0000313" key="2">
    <source>
        <dbReference type="Proteomes" id="UP000308705"/>
    </source>
</evidence>
<dbReference type="RefSeq" id="WP_137249018.1">
    <property type="nucleotide sequence ID" value="NZ_SZQA01000022.1"/>
</dbReference>
<keyword evidence="2" id="KW-1185">Reference proteome</keyword>
<dbReference type="PANTHER" id="PTHR38436">
    <property type="entry name" value="POLYKETIDE CYCLASE SNOAL-LIKE DOMAIN"/>
    <property type="match status" value="1"/>
</dbReference>
<dbReference type="Pfam" id="PF07366">
    <property type="entry name" value="SnoaL"/>
    <property type="match status" value="1"/>
</dbReference>
<proteinExistence type="predicted"/>
<reference evidence="1 2" key="1">
    <citation type="submission" date="2019-04" db="EMBL/GenBank/DDBJ databases">
        <title>Herbidospora sp. NEAU-GS14.nov., a novel actinomycete isolated from soil.</title>
        <authorList>
            <person name="Han L."/>
        </authorList>
    </citation>
    <scope>NUCLEOTIDE SEQUENCE [LARGE SCALE GENOMIC DNA]</scope>
    <source>
        <strain evidence="1 2">NEAU-GS14</strain>
    </source>
</reference>
<accession>A0A4U3MEF9</accession>
<dbReference type="PANTHER" id="PTHR38436:SF1">
    <property type="entry name" value="ESTER CYCLASE"/>
    <property type="match status" value="1"/>
</dbReference>
<dbReference type="Gene3D" id="3.10.450.50">
    <property type="match status" value="1"/>
</dbReference>
<organism evidence="1 2">
    <name type="scientific">Herbidospora galbida</name>
    <dbReference type="NCBI Taxonomy" id="2575442"/>
    <lineage>
        <taxon>Bacteria</taxon>
        <taxon>Bacillati</taxon>
        <taxon>Actinomycetota</taxon>
        <taxon>Actinomycetes</taxon>
        <taxon>Streptosporangiales</taxon>
        <taxon>Streptosporangiaceae</taxon>
        <taxon>Herbidospora</taxon>
    </lineage>
</organism>
<comment type="caution">
    <text evidence="1">The sequence shown here is derived from an EMBL/GenBank/DDBJ whole genome shotgun (WGS) entry which is preliminary data.</text>
</comment>
<dbReference type="AlphaFoldDB" id="A0A4U3MEF9"/>
<protein>
    <submittedName>
        <fullName evidence="1">Ester cyclase</fullName>
    </submittedName>
</protein>
<sequence length="143" mass="15702">MTSARELKDLCIEAYNRHDVGGMMRHFAPAGVLVTPAGIHEGREQVAWYYAHWFAAFSDLKVTAWMLPTADDPAVTEFTITGTHDGPFLLSDGAELPGTGRRIALRGVSLCTIEDDLIVTDRDYYDQLELYSQLGLPVGVGVS</sequence>
<dbReference type="InterPro" id="IPR032710">
    <property type="entry name" value="NTF2-like_dom_sf"/>
</dbReference>
<dbReference type="Proteomes" id="UP000308705">
    <property type="component" value="Unassembled WGS sequence"/>
</dbReference>
<dbReference type="OrthoDB" id="4539871at2"/>
<gene>
    <name evidence="1" type="ORF">FDA94_22260</name>
</gene>